<comment type="similarity">
    <text evidence="1">Belongs to the ROK (NagC/XylR) family.</text>
</comment>
<name>A0ABS4J248_9BACL</name>
<dbReference type="PANTHER" id="PTHR18964">
    <property type="entry name" value="ROK (REPRESSOR, ORF, KINASE) FAMILY"/>
    <property type="match status" value="1"/>
</dbReference>
<evidence type="ECO:0000313" key="2">
    <source>
        <dbReference type="EMBL" id="MBP1993870.1"/>
    </source>
</evidence>
<comment type="caution">
    <text evidence="2">The sequence shown here is derived from an EMBL/GenBank/DDBJ whole genome shotgun (WGS) entry which is preliminary data.</text>
</comment>
<accession>A0ABS4J248</accession>
<sequence>MLAIGIDIGGTKISGGIVNETGEIIFSKERSTDASRGRDYVLAGLDGLISELVAWQVKVDVIGIGSAGRINVQEGSVYFATPNLPNWTGLQLKQYIEAKHQIPAVIDNDVNTAGIGEKWLGAGKEYASVVCLTLGTGVAAAVFVDGKLIHGHHWSTGEIGHFILYPHGKPCNCGQRGCLEQYCSGTALFRSYNELRGEAAISSGKEFFQLLQAGDSVAEQVLDTFIDDLAVAMVSLANIYDPEAFIVGGGLIETKSLWWDEVLKRFERYANPAVSRTIIIPAAYKNQAGLLGAAKLGFDYLQLGTV</sequence>
<keyword evidence="3" id="KW-1185">Reference proteome</keyword>
<reference evidence="2 3" key="1">
    <citation type="submission" date="2021-03" db="EMBL/GenBank/DDBJ databases">
        <title>Genomic Encyclopedia of Type Strains, Phase IV (KMG-IV): sequencing the most valuable type-strain genomes for metagenomic binning, comparative biology and taxonomic classification.</title>
        <authorList>
            <person name="Goeker M."/>
        </authorList>
    </citation>
    <scope>NUCLEOTIDE SEQUENCE [LARGE SCALE GENOMIC DNA]</scope>
    <source>
        <strain evidence="2 3">DSM 26048</strain>
    </source>
</reference>
<dbReference type="CDD" id="cd24068">
    <property type="entry name" value="ASKHA_NBD_ROK_FnNanK-like"/>
    <property type="match status" value="1"/>
</dbReference>
<protein>
    <submittedName>
        <fullName evidence="2">Glucokinase</fullName>
        <ecNumber evidence="2">2.7.1.2</ecNumber>
    </submittedName>
</protein>
<dbReference type="RefSeq" id="WP_209975732.1">
    <property type="nucleotide sequence ID" value="NZ_JAGGLB010000021.1"/>
</dbReference>
<dbReference type="EC" id="2.7.1.2" evidence="2"/>
<proteinExistence type="inferred from homology"/>
<dbReference type="Pfam" id="PF00480">
    <property type="entry name" value="ROK"/>
    <property type="match status" value="1"/>
</dbReference>
<dbReference type="SUPFAM" id="SSF53067">
    <property type="entry name" value="Actin-like ATPase domain"/>
    <property type="match status" value="1"/>
</dbReference>
<dbReference type="EMBL" id="JAGGLB010000021">
    <property type="protein sequence ID" value="MBP1993870.1"/>
    <property type="molecule type" value="Genomic_DNA"/>
</dbReference>
<evidence type="ECO:0000313" key="3">
    <source>
        <dbReference type="Proteomes" id="UP001519287"/>
    </source>
</evidence>
<dbReference type="InterPro" id="IPR043129">
    <property type="entry name" value="ATPase_NBD"/>
</dbReference>
<keyword evidence="2" id="KW-0808">Transferase</keyword>
<dbReference type="Proteomes" id="UP001519287">
    <property type="component" value="Unassembled WGS sequence"/>
</dbReference>
<organism evidence="2 3">
    <name type="scientific">Paenibacillus eucommiae</name>
    <dbReference type="NCBI Taxonomy" id="1355755"/>
    <lineage>
        <taxon>Bacteria</taxon>
        <taxon>Bacillati</taxon>
        <taxon>Bacillota</taxon>
        <taxon>Bacilli</taxon>
        <taxon>Bacillales</taxon>
        <taxon>Paenibacillaceae</taxon>
        <taxon>Paenibacillus</taxon>
    </lineage>
</organism>
<dbReference type="InterPro" id="IPR000600">
    <property type="entry name" value="ROK"/>
</dbReference>
<dbReference type="Gene3D" id="3.30.420.40">
    <property type="match status" value="2"/>
</dbReference>
<dbReference type="GO" id="GO:0004340">
    <property type="term" value="F:glucokinase activity"/>
    <property type="evidence" value="ECO:0007669"/>
    <property type="project" value="UniProtKB-EC"/>
</dbReference>
<gene>
    <name evidence="2" type="ORF">J2Z66_005496</name>
</gene>
<evidence type="ECO:0000256" key="1">
    <source>
        <dbReference type="ARBA" id="ARBA00006479"/>
    </source>
</evidence>
<dbReference type="PANTHER" id="PTHR18964:SF149">
    <property type="entry name" value="BIFUNCTIONAL UDP-N-ACETYLGLUCOSAMINE 2-EPIMERASE_N-ACETYLMANNOSAMINE KINASE"/>
    <property type="match status" value="1"/>
</dbReference>